<dbReference type="Pfam" id="PF13470">
    <property type="entry name" value="PIN_3"/>
    <property type="match status" value="1"/>
</dbReference>
<dbReference type="InterPro" id="IPR002716">
    <property type="entry name" value="PIN_dom"/>
</dbReference>
<dbReference type="SUPFAM" id="SSF88723">
    <property type="entry name" value="PIN domain-like"/>
    <property type="match status" value="1"/>
</dbReference>
<organism evidence="2 3">
    <name type="scientific">Salinisphaera orenii YIM 95161</name>
    <dbReference type="NCBI Taxonomy" id="1051139"/>
    <lineage>
        <taxon>Bacteria</taxon>
        <taxon>Pseudomonadati</taxon>
        <taxon>Pseudomonadota</taxon>
        <taxon>Gammaproteobacteria</taxon>
        <taxon>Salinisphaerales</taxon>
        <taxon>Salinisphaeraceae</taxon>
        <taxon>Salinisphaera</taxon>
    </lineage>
</organism>
<name>A0A423PJ03_9GAMM</name>
<reference evidence="2 3" key="1">
    <citation type="submission" date="2013-10" db="EMBL/GenBank/DDBJ databases">
        <title>Salinisphaera halophila YIM 95161 Genome Sequencing.</title>
        <authorList>
            <person name="Lai Q."/>
            <person name="Li C."/>
            <person name="Shao Z."/>
        </authorList>
    </citation>
    <scope>NUCLEOTIDE SEQUENCE [LARGE SCALE GENOMIC DNA]</scope>
    <source>
        <strain evidence="2 3">YIM 95161</strain>
    </source>
</reference>
<evidence type="ECO:0000313" key="3">
    <source>
        <dbReference type="Proteomes" id="UP000285123"/>
    </source>
</evidence>
<gene>
    <name evidence="2" type="ORF">SAHL_14225</name>
</gene>
<protein>
    <submittedName>
        <fullName evidence="2">Pilus biogenesis protein</fullName>
    </submittedName>
</protein>
<dbReference type="RefSeq" id="WP_123592069.1">
    <property type="nucleotide sequence ID" value="NZ_AYKF01000111.1"/>
</dbReference>
<dbReference type="EMBL" id="AYKF01000111">
    <property type="protein sequence ID" value="ROO25568.1"/>
    <property type="molecule type" value="Genomic_DNA"/>
</dbReference>
<dbReference type="Gene3D" id="3.40.50.1010">
    <property type="entry name" value="5'-nuclease"/>
    <property type="match status" value="1"/>
</dbReference>
<comment type="caution">
    <text evidence="2">The sequence shown here is derived from an EMBL/GenBank/DDBJ whole genome shotgun (WGS) entry which is preliminary data.</text>
</comment>
<dbReference type="InterPro" id="IPR029060">
    <property type="entry name" value="PIN-like_dom_sf"/>
</dbReference>
<sequence>MILIDLNVVLDVVQKREPHYRASATVIGRVTDARVAACLPAHAFTTLHYLGSRHQTATTANRVVDWLLRYFEVAGITDRELKRARTLDWRDFEDAVVAAAAESSLCTSIVTRNVRDFRDSPVPALTPEEYLFDSE</sequence>
<evidence type="ECO:0000259" key="1">
    <source>
        <dbReference type="Pfam" id="PF13470"/>
    </source>
</evidence>
<proteinExistence type="predicted"/>
<dbReference type="AlphaFoldDB" id="A0A423PJ03"/>
<evidence type="ECO:0000313" key="2">
    <source>
        <dbReference type="EMBL" id="ROO25568.1"/>
    </source>
</evidence>
<dbReference type="Proteomes" id="UP000285123">
    <property type="component" value="Unassembled WGS sequence"/>
</dbReference>
<dbReference type="OrthoDB" id="9787727at2"/>
<accession>A0A423PJ03</accession>
<feature type="domain" description="PIN" evidence="1">
    <location>
        <begin position="2"/>
        <end position="115"/>
    </location>
</feature>